<dbReference type="GO" id="GO:0005737">
    <property type="term" value="C:cytoplasm"/>
    <property type="evidence" value="ECO:0007669"/>
    <property type="project" value="TreeGrafter"/>
</dbReference>
<dbReference type="Gene3D" id="3.90.180.10">
    <property type="entry name" value="Medium-chain alcohol dehydrogenases, catalytic domain"/>
    <property type="match status" value="1"/>
</dbReference>
<keyword evidence="5" id="KW-0560">Oxidoreductase</keyword>
<evidence type="ECO:0000256" key="5">
    <source>
        <dbReference type="ARBA" id="ARBA00023002"/>
    </source>
</evidence>
<dbReference type="Gene3D" id="3.40.50.720">
    <property type="entry name" value="NAD(P)-binding Rossmann-like Domain"/>
    <property type="match status" value="1"/>
</dbReference>
<evidence type="ECO:0000256" key="3">
    <source>
        <dbReference type="ARBA" id="ARBA00022723"/>
    </source>
</evidence>
<dbReference type="SUPFAM" id="SSF50129">
    <property type="entry name" value="GroES-like"/>
    <property type="match status" value="1"/>
</dbReference>
<keyword evidence="3 6" id="KW-0479">Metal-binding</keyword>
<proteinExistence type="inferred from homology"/>
<evidence type="ECO:0000256" key="6">
    <source>
        <dbReference type="RuleBase" id="RU361277"/>
    </source>
</evidence>
<name>A0A8H7NLZ6_BIOOC</name>
<dbReference type="Pfam" id="PF00107">
    <property type="entry name" value="ADH_zinc_N"/>
    <property type="match status" value="1"/>
</dbReference>
<accession>A0A8H7NLZ6</accession>
<evidence type="ECO:0000259" key="7">
    <source>
        <dbReference type="SMART" id="SM00829"/>
    </source>
</evidence>
<evidence type="ECO:0000313" key="8">
    <source>
        <dbReference type="EMBL" id="KAF9758649.1"/>
    </source>
</evidence>
<dbReference type="InterPro" id="IPR011032">
    <property type="entry name" value="GroES-like_sf"/>
</dbReference>
<protein>
    <recommendedName>
        <fullName evidence="7">Enoyl reductase (ER) domain-containing protein</fullName>
    </recommendedName>
</protein>
<dbReference type="AlphaFoldDB" id="A0A8H7NLZ6"/>
<dbReference type="EMBL" id="JADCTT010000001">
    <property type="protein sequence ID" value="KAF9758649.1"/>
    <property type="molecule type" value="Genomic_DNA"/>
</dbReference>
<dbReference type="InterPro" id="IPR013149">
    <property type="entry name" value="ADH-like_C"/>
</dbReference>
<evidence type="ECO:0000256" key="4">
    <source>
        <dbReference type="ARBA" id="ARBA00022833"/>
    </source>
</evidence>
<comment type="caution">
    <text evidence="8">The sequence shown here is derived from an EMBL/GenBank/DDBJ whole genome shotgun (WGS) entry which is preliminary data.</text>
</comment>
<dbReference type="PANTHER" id="PTHR43161">
    <property type="entry name" value="SORBITOL DEHYDROGENASE"/>
    <property type="match status" value="1"/>
</dbReference>
<dbReference type="GO" id="GO:0008270">
    <property type="term" value="F:zinc ion binding"/>
    <property type="evidence" value="ECO:0007669"/>
    <property type="project" value="InterPro"/>
</dbReference>
<dbReference type="CDD" id="cd08233">
    <property type="entry name" value="butanediol_DH_like"/>
    <property type="match status" value="1"/>
</dbReference>
<dbReference type="GO" id="GO:0034079">
    <property type="term" value="P:butanediol biosynthetic process"/>
    <property type="evidence" value="ECO:0007669"/>
    <property type="project" value="TreeGrafter"/>
</dbReference>
<dbReference type="Pfam" id="PF08240">
    <property type="entry name" value="ADH_N"/>
    <property type="match status" value="1"/>
</dbReference>
<comment type="similarity">
    <text evidence="2 6">Belongs to the zinc-containing alcohol dehydrogenase family.</text>
</comment>
<feature type="domain" description="Enoyl reductase (ER)" evidence="7">
    <location>
        <begin position="76"/>
        <end position="418"/>
    </location>
</feature>
<dbReference type="PROSITE" id="PS00059">
    <property type="entry name" value="ADH_ZINC"/>
    <property type="match status" value="1"/>
</dbReference>
<dbReference type="SUPFAM" id="SSF51735">
    <property type="entry name" value="NAD(P)-binding Rossmann-fold domains"/>
    <property type="match status" value="1"/>
</dbReference>
<sequence length="423" mass="45349">MEEAKRHNLYLKTSNLLSSFLIFSRLLHLGHFGEIMTRIPATSLRGFVARGPRITTAAFRRTGPYYSTMRAARYWGKEDIRVEQIPIPAVRPNQIKLAPAFVGICGTDLHEYMGGPNFCPTTPHGVTGETIPVTLGHEFSGIITEIGSDVKGFEIGQPCTVQPTIFCGHCVACAAHAENVCHDGGFVGLSGGGGGLSEAVCVSATHVFPLPQNLTLEMGALVEPIAVSWHAVSAAPGIGEDTVALVLGGGPIGLAAILCLKAKGVKNIIVSEVATSRQNFARQFGASSIVNPATEDVKQLILDATNGKGADVVFDCAGVPASIKSACETVKTKGTIVNVAIWEKEIPFNPNLITFKESVYKSVLGYDRKDYQAVIDNMRTGAIEAEQMITRKIKLENIVEDGIKTLINDKNNHVKILVDINDK</sequence>
<evidence type="ECO:0000256" key="1">
    <source>
        <dbReference type="ARBA" id="ARBA00001947"/>
    </source>
</evidence>
<dbReference type="InterPro" id="IPR013154">
    <property type="entry name" value="ADH-like_N"/>
</dbReference>
<dbReference type="InterPro" id="IPR020843">
    <property type="entry name" value="ER"/>
</dbReference>
<dbReference type="PANTHER" id="PTHR43161:SF23">
    <property type="entry name" value="(R,R)-BUTANEDIOL DEHYDROGENASE-RELATED"/>
    <property type="match status" value="1"/>
</dbReference>
<gene>
    <name evidence="8" type="ORF">IM811_000343</name>
</gene>
<evidence type="ECO:0000313" key="9">
    <source>
        <dbReference type="Proteomes" id="UP000616885"/>
    </source>
</evidence>
<dbReference type="GO" id="GO:0000721">
    <property type="term" value="F:(R,R)-butanediol dehydrogenase activity"/>
    <property type="evidence" value="ECO:0007669"/>
    <property type="project" value="TreeGrafter"/>
</dbReference>
<keyword evidence="4 6" id="KW-0862">Zinc</keyword>
<dbReference type="InterPro" id="IPR036291">
    <property type="entry name" value="NAD(P)-bd_dom_sf"/>
</dbReference>
<dbReference type="InterPro" id="IPR002328">
    <property type="entry name" value="ADH_Zn_CS"/>
</dbReference>
<evidence type="ECO:0000256" key="2">
    <source>
        <dbReference type="ARBA" id="ARBA00008072"/>
    </source>
</evidence>
<dbReference type="SMART" id="SM00829">
    <property type="entry name" value="PKS_ER"/>
    <property type="match status" value="1"/>
</dbReference>
<dbReference type="Proteomes" id="UP000616885">
    <property type="component" value="Unassembled WGS sequence"/>
</dbReference>
<reference evidence="8" key="1">
    <citation type="submission" date="2020-10" db="EMBL/GenBank/DDBJ databases">
        <title>High-Quality Genome Resource of Clonostachys rosea strain S41 by Oxford Nanopore Long-Read Sequencing.</title>
        <authorList>
            <person name="Wang H."/>
        </authorList>
    </citation>
    <scope>NUCLEOTIDE SEQUENCE</scope>
    <source>
        <strain evidence="8">S41</strain>
    </source>
</reference>
<organism evidence="8 9">
    <name type="scientific">Bionectria ochroleuca</name>
    <name type="common">Gliocladium roseum</name>
    <dbReference type="NCBI Taxonomy" id="29856"/>
    <lineage>
        <taxon>Eukaryota</taxon>
        <taxon>Fungi</taxon>
        <taxon>Dikarya</taxon>
        <taxon>Ascomycota</taxon>
        <taxon>Pezizomycotina</taxon>
        <taxon>Sordariomycetes</taxon>
        <taxon>Hypocreomycetidae</taxon>
        <taxon>Hypocreales</taxon>
        <taxon>Bionectriaceae</taxon>
        <taxon>Clonostachys</taxon>
    </lineage>
</organism>
<comment type="cofactor">
    <cofactor evidence="1 6">
        <name>Zn(2+)</name>
        <dbReference type="ChEBI" id="CHEBI:29105"/>
    </cofactor>
</comment>